<protein>
    <submittedName>
        <fullName evidence="3">Ribosome maturation protein</fullName>
    </submittedName>
</protein>
<evidence type="ECO:0000313" key="3">
    <source>
        <dbReference type="EMBL" id="CAH7682910.1"/>
    </source>
</evidence>
<dbReference type="Proteomes" id="UP001153365">
    <property type="component" value="Unassembled WGS sequence"/>
</dbReference>
<feature type="domain" description="Ribosome maturation protein SDO1/SBDS N-terminal" evidence="2">
    <location>
        <begin position="6"/>
        <end position="97"/>
    </location>
</feature>
<reference evidence="3" key="1">
    <citation type="submission" date="2022-06" db="EMBL/GenBank/DDBJ databases">
        <authorList>
            <consortium name="SYNGENTA / RWTH Aachen University"/>
        </authorList>
    </citation>
    <scope>NUCLEOTIDE SEQUENCE</scope>
</reference>
<dbReference type="SUPFAM" id="SSF89895">
    <property type="entry name" value="FYSH domain"/>
    <property type="match status" value="1"/>
</dbReference>
<organism evidence="3 4">
    <name type="scientific">Phakopsora pachyrhizi</name>
    <name type="common">Asian soybean rust disease fungus</name>
    <dbReference type="NCBI Taxonomy" id="170000"/>
    <lineage>
        <taxon>Eukaryota</taxon>
        <taxon>Fungi</taxon>
        <taxon>Dikarya</taxon>
        <taxon>Basidiomycota</taxon>
        <taxon>Pucciniomycotina</taxon>
        <taxon>Pucciniomycetes</taxon>
        <taxon>Pucciniales</taxon>
        <taxon>Phakopsoraceae</taxon>
        <taxon>Phakopsora</taxon>
    </lineage>
</organism>
<keyword evidence="4" id="KW-1185">Reference proteome</keyword>
<accession>A0AAV0BAT2</accession>
<feature type="region of interest" description="Disordered" evidence="1">
    <location>
        <begin position="93"/>
        <end position="129"/>
    </location>
</feature>
<evidence type="ECO:0000313" key="4">
    <source>
        <dbReference type="Proteomes" id="UP001153365"/>
    </source>
</evidence>
<dbReference type="Gene3D" id="3.30.1250.10">
    <property type="entry name" value="Ribosome maturation protein SBDS, N-terminal domain"/>
    <property type="match status" value="1"/>
</dbReference>
<comment type="caution">
    <text evidence="3">The sequence shown here is derived from an EMBL/GenBank/DDBJ whole genome shotgun (WGS) entry which is preliminary data.</text>
</comment>
<gene>
    <name evidence="3" type="ORF">PPACK8108_LOCUS16073</name>
</gene>
<evidence type="ECO:0000256" key="1">
    <source>
        <dbReference type="SAM" id="MobiDB-lite"/>
    </source>
</evidence>
<proteinExistence type="predicted"/>
<dbReference type="InterPro" id="IPR019783">
    <property type="entry name" value="SDO1/SBDS_N"/>
</dbReference>
<evidence type="ECO:0000259" key="2">
    <source>
        <dbReference type="Pfam" id="PF01172"/>
    </source>
</evidence>
<dbReference type="InterPro" id="IPR036786">
    <property type="entry name" value="Ribosome_mat_SBDS_N_sf"/>
</dbReference>
<name>A0AAV0BAT2_PHAPC</name>
<sequence>MTRMIHKVIYKPDSMSTDEFICIVADTEAYKKWLGGDKSAPLVEIVDTFEVFHTGQGAQGLLSRPSRQELETVFGSSNDVEVITTVLEKGRLETSDGQPLKFSSKNDNRGGHHVVSRGSNANGHGHAGR</sequence>
<dbReference type="AlphaFoldDB" id="A0AAV0BAT2"/>
<dbReference type="Pfam" id="PF01172">
    <property type="entry name" value="SBDS_N"/>
    <property type="match status" value="1"/>
</dbReference>
<dbReference type="EMBL" id="CALTRL010004336">
    <property type="protein sequence ID" value="CAH7682910.1"/>
    <property type="molecule type" value="Genomic_DNA"/>
</dbReference>